<evidence type="ECO:0000256" key="3">
    <source>
        <dbReference type="ARBA" id="ARBA00022989"/>
    </source>
</evidence>
<gene>
    <name evidence="8" type="ORF">CORC01_12624</name>
</gene>
<feature type="transmembrane region" description="Helical" evidence="6">
    <location>
        <begin position="32"/>
        <end position="53"/>
    </location>
</feature>
<dbReference type="Proteomes" id="UP000176998">
    <property type="component" value="Unassembled WGS sequence"/>
</dbReference>
<evidence type="ECO:0000256" key="5">
    <source>
        <dbReference type="ARBA" id="ARBA00038359"/>
    </source>
</evidence>
<dbReference type="Pfam" id="PF20684">
    <property type="entry name" value="Fung_rhodopsin"/>
    <property type="match status" value="2"/>
</dbReference>
<dbReference type="PANTHER" id="PTHR33048">
    <property type="entry name" value="PTH11-LIKE INTEGRAL MEMBRANE PROTEIN (AFU_ORTHOLOGUE AFUA_5G11245)"/>
    <property type="match status" value="1"/>
</dbReference>
<evidence type="ECO:0000313" key="8">
    <source>
        <dbReference type="EMBL" id="OHE92109.1"/>
    </source>
</evidence>
<evidence type="ECO:0000259" key="7">
    <source>
        <dbReference type="Pfam" id="PF20684"/>
    </source>
</evidence>
<evidence type="ECO:0000256" key="2">
    <source>
        <dbReference type="ARBA" id="ARBA00022692"/>
    </source>
</evidence>
<feature type="transmembrane region" description="Helical" evidence="6">
    <location>
        <begin position="156"/>
        <end position="179"/>
    </location>
</feature>
<dbReference type="STRING" id="1209926.A0A1G4ASH7"/>
<dbReference type="EMBL" id="MJBS01000159">
    <property type="protein sequence ID" value="OHE92109.1"/>
    <property type="molecule type" value="Genomic_DNA"/>
</dbReference>
<dbReference type="RefSeq" id="XP_022469279.1">
    <property type="nucleotide sequence ID" value="XM_022624243.1"/>
</dbReference>
<dbReference type="PANTHER" id="PTHR33048:SF47">
    <property type="entry name" value="INTEGRAL MEMBRANE PROTEIN-RELATED"/>
    <property type="match status" value="1"/>
</dbReference>
<protein>
    <submittedName>
        <fullName evidence="8">Integral membrane protein</fullName>
    </submittedName>
</protein>
<dbReference type="GeneID" id="34565753"/>
<evidence type="ECO:0000256" key="4">
    <source>
        <dbReference type="ARBA" id="ARBA00023136"/>
    </source>
</evidence>
<comment type="similarity">
    <text evidence="5">Belongs to the SAT4 family.</text>
</comment>
<dbReference type="InterPro" id="IPR052337">
    <property type="entry name" value="SAT4-like"/>
</dbReference>
<reference evidence="8 9" key="1">
    <citation type="submission" date="2016-09" db="EMBL/GenBank/DDBJ databases">
        <authorList>
            <person name="Capua I."/>
            <person name="De Benedictis P."/>
            <person name="Joannis T."/>
            <person name="Lombin L.H."/>
            <person name="Cattoli G."/>
        </authorList>
    </citation>
    <scope>NUCLEOTIDE SEQUENCE [LARGE SCALE GENOMIC DNA]</scope>
    <source>
        <strain evidence="8 9">IMI 309357</strain>
    </source>
</reference>
<keyword evidence="9" id="KW-1185">Reference proteome</keyword>
<dbReference type="AlphaFoldDB" id="A0A1G4ASH7"/>
<proteinExistence type="inferred from homology"/>
<evidence type="ECO:0000313" key="9">
    <source>
        <dbReference type="Proteomes" id="UP000176998"/>
    </source>
</evidence>
<feature type="transmembrane region" description="Helical" evidence="6">
    <location>
        <begin position="113"/>
        <end position="135"/>
    </location>
</feature>
<keyword evidence="4 6" id="KW-0472">Membrane</keyword>
<evidence type="ECO:0000256" key="6">
    <source>
        <dbReference type="SAM" id="Phobius"/>
    </source>
</evidence>
<feature type="domain" description="Rhodopsin" evidence="7">
    <location>
        <begin position="160"/>
        <end position="254"/>
    </location>
</feature>
<feature type="domain" description="Rhodopsin" evidence="7">
    <location>
        <begin position="50"/>
        <end position="147"/>
    </location>
</feature>
<feature type="transmembrane region" description="Helical" evidence="6">
    <location>
        <begin position="74"/>
        <end position="93"/>
    </location>
</feature>
<organism evidence="8 9">
    <name type="scientific">Colletotrichum orchidophilum</name>
    <dbReference type="NCBI Taxonomy" id="1209926"/>
    <lineage>
        <taxon>Eukaryota</taxon>
        <taxon>Fungi</taxon>
        <taxon>Dikarya</taxon>
        <taxon>Ascomycota</taxon>
        <taxon>Pezizomycotina</taxon>
        <taxon>Sordariomycetes</taxon>
        <taxon>Hypocreomycetidae</taxon>
        <taxon>Glomerellales</taxon>
        <taxon>Glomerellaceae</taxon>
        <taxon>Colletotrichum</taxon>
    </lineage>
</organism>
<sequence length="287" mass="31986">MAAVMLFVLDQRLDHARKTPTAYLPMTPDGRNLVIVSCIMMALTTVWTMMRIVSKYIVGAAYLLEDYFYLFGQVLFYGAAISCILSVVLGGAGHNISDLENNIHVYCFYKTFLVAQVTYAAGLLAIKLSLILLTQRIFSEFGRWFRIRPGDQGSKLLFSLVPIFDIITDIVIFALPMKVVSTLQMAKTHKIALYFVFGAGIITILFSGVRLYHTLIVDYGNITKSFTSSPYSAVWQNGIAVMVASSPIIRPIFDRTVARWLNLSIRVNGGTAATGPSKRWVQRDDGQ</sequence>
<keyword evidence="3 6" id="KW-1133">Transmembrane helix</keyword>
<dbReference type="OrthoDB" id="5421689at2759"/>
<evidence type="ECO:0000256" key="1">
    <source>
        <dbReference type="ARBA" id="ARBA00004141"/>
    </source>
</evidence>
<comment type="subcellular location">
    <subcellularLocation>
        <location evidence="1">Membrane</location>
        <topology evidence="1">Multi-pass membrane protein</topology>
    </subcellularLocation>
</comment>
<comment type="caution">
    <text evidence="8">The sequence shown here is derived from an EMBL/GenBank/DDBJ whole genome shotgun (WGS) entry which is preliminary data.</text>
</comment>
<dbReference type="GO" id="GO:0016020">
    <property type="term" value="C:membrane"/>
    <property type="evidence" value="ECO:0007669"/>
    <property type="project" value="UniProtKB-SubCell"/>
</dbReference>
<name>A0A1G4ASH7_9PEZI</name>
<keyword evidence="2 6" id="KW-0812">Transmembrane</keyword>
<accession>A0A1G4ASH7</accession>
<feature type="transmembrane region" description="Helical" evidence="6">
    <location>
        <begin position="191"/>
        <end position="212"/>
    </location>
</feature>
<dbReference type="InterPro" id="IPR049326">
    <property type="entry name" value="Rhodopsin_dom_fungi"/>
</dbReference>